<reference evidence="4" key="1">
    <citation type="journal article" date="2019" name="Int. J. Syst. Evol. Microbiol.">
        <title>The Global Catalogue of Microorganisms (GCM) 10K type strain sequencing project: providing services to taxonomists for standard genome sequencing and annotation.</title>
        <authorList>
            <consortium name="The Broad Institute Genomics Platform"/>
            <consortium name="The Broad Institute Genome Sequencing Center for Infectious Disease"/>
            <person name="Wu L."/>
            <person name="Ma J."/>
        </authorList>
    </citation>
    <scope>NUCLEOTIDE SEQUENCE [LARGE SCALE GENOMIC DNA]</scope>
    <source>
        <strain evidence="4">JCM 9687</strain>
    </source>
</reference>
<protein>
    <recommendedName>
        <fullName evidence="2">MmyB-like transcription regulator ligand binding domain-containing protein</fullName>
    </recommendedName>
</protein>
<organism evidence="3 4">
    <name type="scientific">Saccharopolyspora gregorii</name>
    <dbReference type="NCBI Taxonomy" id="33914"/>
    <lineage>
        <taxon>Bacteria</taxon>
        <taxon>Bacillati</taxon>
        <taxon>Actinomycetota</taxon>
        <taxon>Actinomycetes</taxon>
        <taxon>Pseudonocardiales</taxon>
        <taxon>Pseudonocardiaceae</taxon>
        <taxon>Saccharopolyspora</taxon>
    </lineage>
</organism>
<feature type="domain" description="MmyB-like transcription regulator ligand binding" evidence="2">
    <location>
        <begin position="116"/>
        <end position="156"/>
    </location>
</feature>
<evidence type="ECO:0000256" key="1">
    <source>
        <dbReference type="SAM" id="MobiDB-lite"/>
    </source>
</evidence>
<dbReference type="Proteomes" id="UP001500483">
    <property type="component" value="Unassembled WGS sequence"/>
</dbReference>
<dbReference type="RefSeq" id="WP_344927580.1">
    <property type="nucleotide sequence ID" value="NZ_BAAAYK010000038.1"/>
</dbReference>
<gene>
    <name evidence="3" type="ORF">GCM10020366_32860</name>
</gene>
<feature type="region of interest" description="Disordered" evidence="1">
    <location>
        <begin position="165"/>
        <end position="189"/>
    </location>
</feature>
<dbReference type="EMBL" id="BAAAYK010000038">
    <property type="protein sequence ID" value="GAA3358916.1"/>
    <property type="molecule type" value="Genomic_DNA"/>
</dbReference>
<name>A0ABP6RQ18_9PSEU</name>
<sequence>MISVDTEITVLRKIRRPGGPPGRRSRAQAPLPPSTGTLAPVTIEARADPDRGAGHRDSAALRLTDGESDHLHVGPAPNRTRRHRRDARPGIRTLLERLPLTAGIVVSARFDVLAWHPVVGEVTVDCDSLALSDRDQHLVLHTAQPGSPDAEALALLDVLGTERFDAGEASRPDDLQPPDRPRSSQRRSA</sequence>
<feature type="region of interest" description="Disordered" evidence="1">
    <location>
        <begin position="1"/>
        <end position="40"/>
    </location>
</feature>
<dbReference type="Pfam" id="PF17765">
    <property type="entry name" value="MLTR_LBD"/>
    <property type="match status" value="1"/>
</dbReference>
<evidence type="ECO:0000259" key="2">
    <source>
        <dbReference type="Pfam" id="PF17765"/>
    </source>
</evidence>
<evidence type="ECO:0000313" key="3">
    <source>
        <dbReference type="EMBL" id="GAA3358916.1"/>
    </source>
</evidence>
<dbReference type="InterPro" id="IPR041413">
    <property type="entry name" value="MLTR_LBD"/>
</dbReference>
<comment type="caution">
    <text evidence="3">The sequence shown here is derived from an EMBL/GenBank/DDBJ whole genome shotgun (WGS) entry which is preliminary data.</text>
</comment>
<feature type="compositionally biased region" description="Basic and acidic residues" evidence="1">
    <location>
        <begin position="165"/>
        <end position="182"/>
    </location>
</feature>
<keyword evidence="4" id="KW-1185">Reference proteome</keyword>
<proteinExistence type="predicted"/>
<evidence type="ECO:0000313" key="4">
    <source>
        <dbReference type="Proteomes" id="UP001500483"/>
    </source>
</evidence>
<accession>A0ABP6RQ18</accession>